<keyword evidence="7 11" id="KW-0472">Membrane</keyword>
<feature type="binding site" evidence="11">
    <location>
        <position position="77"/>
    </location>
    <ligand>
        <name>Na(+)</name>
        <dbReference type="ChEBI" id="CHEBI:29101"/>
        <note>structural</note>
    </ligand>
</feature>
<evidence type="ECO:0000256" key="7">
    <source>
        <dbReference type="ARBA" id="ARBA00023136"/>
    </source>
</evidence>
<feature type="transmembrane region" description="Helical" evidence="11">
    <location>
        <begin position="32"/>
        <end position="54"/>
    </location>
</feature>
<dbReference type="Proteomes" id="UP000266389">
    <property type="component" value="Unassembled WGS sequence"/>
</dbReference>
<keyword evidence="11" id="KW-0915">Sodium</keyword>
<evidence type="ECO:0000256" key="11">
    <source>
        <dbReference type="HAMAP-Rule" id="MF_00454"/>
    </source>
</evidence>
<protein>
    <recommendedName>
        <fullName evidence="11">Fluoride-specific ion channel FluC</fullName>
    </recommendedName>
</protein>
<dbReference type="GO" id="GO:0046872">
    <property type="term" value="F:metal ion binding"/>
    <property type="evidence" value="ECO:0007669"/>
    <property type="project" value="UniProtKB-KW"/>
</dbReference>
<gene>
    <name evidence="11 12" type="primary">crcB</name>
    <name evidence="11" type="synonym">fluC</name>
    <name evidence="12" type="ORF">D0433_09480</name>
</gene>
<keyword evidence="3" id="KW-0997">Cell inner membrane</keyword>
<dbReference type="NCBIfam" id="TIGR00494">
    <property type="entry name" value="crcB"/>
    <property type="match status" value="1"/>
</dbReference>
<organism evidence="12 13">
    <name type="scientific">Candidatus Thermochlorobacter aerophilus</name>
    <dbReference type="NCBI Taxonomy" id="1868324"/>
    <lineage>
        <taxon>Bacteria</taxon>
        <taxon>Pseudomonadati</taxon>
        <taxon>Chlorobiota</taxon>
        <taxon>Chlorobiia</taxon>
        <taxon>Chlorobiales</taxon>
        <taxon>Candidatus Thermochlorobacteriaceae</taxon>
        <taxon>Candidatus Thermochlorobacter</taxon>
    </lineage>
</organism>
<proteinExistence type="inferred from homology"/>
<evidence type="ECO:0000313" key="13">
    <source>
        <dbReference type="Proteomes" id="UP000266389"/>
    </source>
</evidence>
<evidence type="ECO:0000256" key="4">
    <source>
        <dbReference type="ARBA" id="ARBA00022692"/>
    </source>
</evidence>
<evidence type="ECO:0000313" key="12">
    <source>
        <dbReference type="EMBL" id="RFM23746.1"/>
    </source>
</evidence>
<dbReference type="PANTHER" id="PTHR28259:SF1">
    <property type="entry name" value="FLUORIDE EXPORT PROTEIN 1-RELATED"/>
    <property type="match status" value="1"/>
</dbReference>
<keyword evidence="5 11" id="KW-1133">Transmembrane helix</keyword>
<comment type="subcellular location">
    <subcellularLocation>
        <location evidence="1 11">Cell membrane</location>
        <topology evidence="1 11">Multi-pass membrane protein</topology>
    </subcellularLocation>
</comment>
<comment type="caution">
    <text evidence="12">The sequence shown here is derived from an EMBL/GenBank/DDBJ whole genome shotgun (WGS) entry which is preliminary data.</text>
</comment>
<comment type="similarity">
    <text evidence="9 11">Belongs to the fluoride channel Fluc/FEX (TC 1.A.43) family.</text>
</comment>
<dbReference type="AlphaFoldDB" id="A0A395LZ10"/>
<comment type="catalytic activity">
    <reaction evidence="10">
        <text>fluoride(in) = fluoride(out)</text>
        <dbReference type="Rhea" id="RHEA:76159"/>
        <dbReference type="ChEBI" id="CHEBI:17051"/>
    </reaction>
    <physiologicalReaction direction="left-to-right" evidence="10">
        <dbReference type="Rhea" id="RHEA:76160"/>
    </physiologicalReaction>
</comment>
<dbReference type="GO" id="GO:0005886">
    <property type="term" value="C:plasma membrane"/>
    <property type="evidence" value="ECO:0007669"/>
    <property type="project" value="UniProtKB-SubCell"/>
</dbReference>
<reference evidence="12 13" key="1">
    <citation type="journal article" date="2011" name="ISME J.">
        <title>Community ecology of hot spring cyanobacterial mats: predominant populations and their functional potential.</title>
        <authorList>
            <person name="Klatt C.G."/>
            <person name="Wood J.M."/>
            <person name="Rusch D.B."/>
            <person name="Bateson M.M."/>
            <person name="Hamamura N."/>
            <person name="Heidelberg J.F."/>
            <person name="Grossman A.R."/>
            <person name="Bhaya D."/>
            <person name="Cohan F.M."/>
            <person name="Kuhl M."/>
            <person name="Bryant D.A."/>
            <person name="Ward D.M."/>
        </authorList>
    </citation>
    <scope>NUCLEOTIDE SEQUENCE [LARGE SCALE GENOMIC DNA]</scope>
    <source>
        <strain evidence="12">OS</strain>
    </source>
</reference>
<dbReference type="HAMAP" id="MF_00454">
    <property type="entry name" value="FluC"/>
    <property type="match status" value="1"/>
</dbReference>
<dbReference type="GO" id="GO:0062054">
    <property type="term" value="F:fluoride channel activity"/>
    <property type="evidence" value="ECO:0007669"/>
    <property type="project" value="UniProtKB-UniRule"/>
</dbReference>
<keyword evidence="6 11" id="KW-0406">Ion transport</keyword>
<dbReference type="GO" id="GO:0140114">
    <property type="term" value="P:cellular detoxification of fluoride"/>
    <property type="evidence" value="ECO:0007669"/>
    <property type="project" value="UniProtKB-UniRule"/>
</dbReference>
<evidence type="ECO:0000256" key="8">
    <source>
        <dbReference type="ARBA" id="ARBA00023303"/>
    </source>
</evidence>
<feature type="binding site" evidence="11">
    <location>
        <position position="74"/>
    </location>
    <ligand>
        <name>Na(+)</name>
        <dbReference type="ChEBI" id="CHEBI:29101"/>
        <note>structural</note>
    </ligand>
</feature>
<keyword evidence="11" id="KW-0813">Transport</keyword>
<keyword evidence="8 11" id="KW-0407">Ion channel</keyword>
<feature type="transmembrane region" description="Helical" evidence="11">
    <location>
        <begin position="66"/>
        <end position="83"/>
    </location>
</feature>
<keyword evidence="4 11" id="KW-0812">Transmembrane</keyword>
<evidence type="ECO:0000256" key="5">
    <source>
        <dbReference type="ARBA" id="ARBA00022989"/>
    </source>
</evidence>
<comment type="activity regulation">
    <text evidence="11">Na(+) is not transported, but it plays an essential structural role and its presence is essential for fluoride channel function.</text>
</comment>
<evidence type="ECO:0000256" key="6">
    <source>
        <dbReference type="ARBA" id="ARBA00023065"/>
    </source>
</evidence>
<feature type="transmembrane region" description="Helical" evidence="11">
    <location>
        <begin position="95"/>
        <end position="120"/>
    </location>
</feature>
<comment type="function">
    <text evidence="11">Fluoride-specific ion channel. Important for reducing fluoride concentration in the cell, thus reducing its toxicity.</text>
</comment>
<sequence>MKTLFLIGIGSSIGGMLRYVVSQQVQKGFLTTFPYGTLSVNILGCFLIGLVFALSDRGGLSQDWRLFLATGICGGFTTFSAFSNETLALLRDGQFLYAGLYVTLSVVLGLLATFFGYSLLRLL</sequence>
<evidence type="ECO:0000256" key="3">
    <source>
        <dbReference type="ARBA" id="ARBA00022519"/>
    </source>
</evidence>
<dbReference type="PANTHER" id="PTHR28259">
    <property type="entry name" value="FLUORIDE EXPORT PROTEIN 1-RELATED"/>
    <property type="match status" value="1"/>
</dbReference>
<keyword evidence="2 11" id="KW-1003">Cell membrane</keyword>
<accession>A0A395LZ10</accession>
<dbReference type="Pfam" id="PF02537">
    <property type="entry name" value="CRCB"/>
    <property type="match status" value="1"/>
</dbReference>
<evidence type="ECO:0000256" key="9">
    <source>
        <dbReference type="ARBA" id="ARBA00035120"/>
    </source>
</evidence>
<name>A0A395LZ10_9BACT</name>
<dbReference type="EMBL" id="PHFL01000059">
    <property type="protein sequence ID" value="RFM23746.1"/>
    <property type="molecule type" value="Genomic_DNA"/>
</dbReference>
<evidence type="ECO:0000256" key="1">
    <source>
        <dbReference type="ARBA" id="ARBA00004651"/>
    </source>
</evidence>
<evidence type="ECO:0000256" key="10">
    <source>
        <dbReference type="ARBA" id="ARBA00035585"/>
    </source>
</evidence>
<evidence type="ECO:0000256" key="2">
    <source>
        <dbReference type="ARBA" id="ARBA00022475"/>
    </source>
</evidence>
<keyword evidence="11" id="KW-0479">Metal-binding</keyword>
<dbReference type="InterPro" id="IPR003691">
    <property type="entry name" value="FluC"/>
</dbReference>